<gene>
    <name evidence="2" type="ORF">FHS65_001508</name>
</gene>
<keyword evidence="3" id="KW-1185">Reference proteome</keyword>
<evidence type="ECO:0000256" key="1">
    <source>
        <dbReference type="SAM" id="SignalP"/>
    </source>
</evidence>
<evidence type="ECO:0000313" key="3">
    <source>
        <dbReference type="Proteomes" id="UP000548978"/>
    </source>
</evidence>
<protein>
    <submittedName>
        <fullName evidence="2">Photosystem II stability/assembly factor-like uncharacterized protein</fullName>
    </submittedName>
</protein>
<comment type="caution">
    <text evidence="2">The sequence shown here is derived from an EMBL/GenBank/DDBJ whole genome shotgun (WGS) entry which is preliminary data.</text>
</comment>
<proteinExistence type="predicted"/>
<reference evidence="2 3" key="1">
    <citation type="submission" date="2020-08" db="EMBL/GenBank/DDBJ databases">
        <title>Genomic Encyclopedia of Type Strains, Phase IV (KMG-IV): sequencing the most valuable type-strain genomes for metagenomic binning, comparative biology and taxonomic classification.</title>
        <authorList>
            <person name="Goeker M."/>
        </authorList>
    </citation>
    <scope>NUCLEOTIDE SEQUENCE [LARGE SCALE GENOMIC DNA]</scope>
    <source>
        <strain evidence="2 3">DSM 24448</strain>
    </source>
</reference>
<accession>A0A7W9E6X1</accession>
<dbReference type="OrthoDB" id="7207065at2"/>
<feature type="chain" id="PRO_5031146022" evidence="1">
    <location>
        <begin position="25"/>
        <end position="103"/>
    </location>
</feature>
<dbReference type="RefSeq" id="WP_123288009.1">
    <property type="nucleotide sequence ID" value="NZ_JACIJB010000005.1"/>
</dbReference>
<dbReference type="Proteomes" id="UP000548978">
    <property type="component" value="Unassembled WGS sequence"/>
</dbReference>
<sequence>MIRTALSLSLAAGLALAAAMPASASVDPKTQRAPAQTVMICAEDSATRASFEREYGERPVFVSARDLLAARDAGERWEAPRCMTEREYARYERISEQRAELRR</sequence>
<dbReference type="EMBL" id="JACIJB010000005">
    <property type="protein sequence ID" value="MBB5660757.1"/>
    <property type="molecule type" value="Genomic_DNA"/>
</dbReference>
<dbReference type="AlphaFoldDB" id="A0A7W9E6X1"/>
<feature type="signal peptide" evidence="1">
    <location>
        <begin position="1"/>
        <end position="24"/>
    </location>
</feature>
<evidence type="ECO:0000313" key="2">
    <source>
        <dbReference type="EMBL" id="MBB5660757.1"/>
    </source>
</evidence>
<name>A0A7W9E6X1_9CAUL</name>
<keyword evidence="1" id="KW-0732">Signal</keyword>
<organism evidence="2 3">
    <name type="scientific">Brevundimonas halotolerans</name>
    <dbReference type="NCBI Taxonomy" id="69670"/>
    <lineage>
        <taxon>Bacteria</taxon>
        <taxon>Pseudomonadati</taxon>
        <taxon>Pseudomonadota</taxon>
        <taxon>Alphaproteobacteria</taxon>
        <taxon>Caulobacterales</taxon>
        <taxon>Caulobacteraceae</taxon>
        <taxon>Brevundimonas</taxon>
    </lineage>
</organism>